<dbReference type="RefSeq" id="WP_239148422.1">
    <property type="nucleotide sequence ID" value="NZ_JAAGMK010000376.1"/>
</dbReference>
<dbReference type="EMBL" id="JAAGMK010000376">
    <property type="protein sequence ID" value="NEB85263.1"/>
    <property type="molecule type" value="Genomic_DNA"/>
</dbReference>
<evidence type="ECO:0000256" key="1">
    <source>
        <dbReference type="ARBA" id="ARBA00022450"/>
    </source>
</evidence>
<dbReference type="PROSITE" id="PS50075">
    <property type="entry name" value="CARRIER"/>
    <property type="match status" value="1"/>
</dbReference>
<evidence type="ECO:0000256" key="2">
    <source>
        <dbReference type="ARBA" id="ARBA00022553"/>
    </source>
</evidence>
<feature type="compositionally biased region" description="Low complexity" evidence="3">
    <location>
        <begin position="50"/>
        <end position="67"/>
    </location>
</feature>
<dbReference type="AlphaFoldDB" id="A0A6G3SQX3"/>
<dbReference type="InterPro" id="IPR006162">
    <property type="entry name" value="Ppantetheine_attach_site"/>
</dbReference>
<feature type="non-terminal residue" evidence="5">
    <location>
        <position position="1"/>
    </location>
</feature>
<dbReference type="InterPro" id="IPR009081">
    <property type="entry name" value="PP-bd_ACP"/>
</dbReference>
<evidence type="ECO:0000313" key="5">
    <source>
        <dbReference type="EMBL" id="NEB85263.1"/>
    </source>
</evidence>
<dbReference type="SUPFAM" id="SSF47336">
    <property type="entry name" value="ACP-like"/>
    <property type="match status" value="1"/>
</dbReference>
<keyword evidence="1" id="KW-0596">Phosphopantetheine</keyword>
<proteinExistence type="predicted"/>
<accession>A0A6G3SQX3</accession>
<evidence type="ECO:0000259" key="4">
    <source>
        <dbReference type="PROSITE" id="PS50075"/>
    </source>
</evidence>
<protein>
    <submittedName>
        <fullName evidence="5">Polyketide synthase</fullName>
    </submittedName>
</protein>
<sequence>AALHCAGAGVDWAALLDRCGGGRVRLPTYPFQRRSHWRGPAPYTPPAPPASLTEPPAPTGGAAPSSPRSTEDRMTEQAVLDRVLELTARHLGHRPDEVAADRTFVGLGADSLQLIGMVRQLEAEFGTEISMREVLEEAGTPRLTAALIAGRAAAATTRAGTATAATTTTTEAAAAVKPMPVATAQTPTPVAIQPMPVATEPTPVPVPVTDAPVYATRAEVAALSEQIRQLAEVQAAMVTQLSEAVALLTARTSGTDGR</sequence>
<dbReference type="InterPro" id="IPR036736">
    <property type="entry name" value="ACP-like_sf"/>
</dbReference>
<dbReference type="GO" id="GO:0017000">
    <property type="term" value="P:antibiotic biosynthetic process"/>
    <property type="evidence" value="ECO:0007669"/>
    <property type="project" value="UniProtKB-ARBA"/>
</dbReference>
<keyword evidence="2" id="KW-0597">Phosphoprotein</keyword>
<dbReference type="SMART" id="SM00823">
    <property type="entry name" value="PKS_PP"/>
    <property type="match status" value="1"/>
</dbReference>
<comment type="caution">
    <text evidence="5">The sequence shown here is derived from an EMBL/GenBank/DDBJ whole genome shotgun (WGS) entry which is preliminary data.</text>
</comment>
<gene>
    <name evidence="5" type="ORF">G3I43_13880</name>
</gene>
<name>A0A6G3SQX3_STRAQ</name>
<dbReference type="InterPro" id="IPR020806">
    <property type="entry name" value="PKS_PP-bd"/>
</dbReference>
<dbReference type="Gene3D" id="3.30.70.3290">
    <property type="match status" value="1"/>
</dbReference>
<dbReference type="PROSITE" id="PS00012">
    <property type="entry name" value="PHOSPHOPANTETHEINE"/>
    <property type="match status" value="1"/>
</dbReference>
<dbReference type="GO" id="GO:0031177">
    <property type="term" value="F:phosphopantetheine binding"/>
    <property type="evidence" value="ECO:0007669"/>
    <property type="project" value="InterPro"/>
</dbReference>
<dbReference type="Gene3D" id="1.10.1200.10">
    <property type="entry name" value="ACP-like"/>
    <property type="match status" value="1"/>
</dbReference>
<reference evidence="5" key="1">
    <citation type="submission" date="2020-01" db="EMBL/GenBank/DDBJ databases">
        <title>Insect and environment-associated Actinomycetes.</title>
        <authorList>
            <person name="Currrie C."/>
            <person name="Chevrette M."/>
            <person name="Carlson C."/>
            <person name="Stubbendieck R."/>
            <person name="Wendt-Pienkowski E."/>
        </authorList>
    </citation>
    <scope>NUCLEOTIDE SEQUENCE</scope>
    <source>
        <strain evidence="5">SID505</strain>
    </source>
</reference>
<evidence type="ECO:0000256" key="3">
    <source>
        <dbReference type="SAM" id="MobiDB-lite"/>
    </source>
</evidence>
<dbReference type="Pfam" id="PF00550">
    <property type="entry name" value="PP-binding"/>
    <property type="match status" value="1"/>
</dbReference>
<feature type="region of interest" description="Disordered" evidence="3">
    <location>
        <begin position="34"/>
        <end position="76"/>
    </location>
</feature>
<organism evidence="5">
    <name type="scientific">Streptomyces anulatus</name>
    <name type="common">Streptomyces chrysomallus</name>
    <dbReference type="NCBI Taxonomy" id="1892"/>
    <lineage>
        <taxon>Bacteria</taxon>
        <taxon>Bacillati</taxon>
        <taxon>Actinomycetota</taxon>
        <taxon>Actinomycetes</taxon>
        <taxon>Kitasatosporales</taxon>
        <taxon>Streptomycetaceae</taxon>
        <taxon>Streptomyces</taxon>
    </lineage>
</organism>
<feature type="domain" description="Carrier" evidence="4">
    <location>
        <begin position="77"/>
        <end position="152"/>
    </location>
</feature>